<sequence>MADQSPSEKSAPWWANGKVIDINKPVQWGRPKGKSTVETSPRLTKRVMPGPAPRGEKVELTNPVWINEDKQGGGRAGEVEVEADRNR</sequence>
<feature type="region of interest" description="Disordered" evidence="1">
    <location>
        <begin position="24"/>
        <end position="87"/>
    </location>
</feature>
<evidence type="ECO:0000256" key="1">
    <source>
        <dbReference type="SAM" id="MobiDB-lite"/>
    </source>
</evidence>
<dbReference type="Proteomes" id="UP001345827">
    <property type="component" value="Unassembled WGS sequence"/>
</dbReference>
<dbReference type="EMBL" id="JAXLQG010000018">
    <property type="protein sequence ID" value="KAK5530892.1"/>
    <property type="molecule type" value="Genomic_DNA"/>
</dbReference>
<keyword evidence="3" id="KW-1185">Reference proteome</keyword>
<protein>
    <recommendedName>
        <fullName evidence="4">Hypervirulence associated protein TUDOR domain-containing protein</fullName>
    </recommendedName>
</protein>
<evidence type="ECO:0000313" key="2">
    <source>
        <dbReference type="EMBL" id="KAK5530892.1"/>
    </source>
</evidence>
<proteinExistence type="predicted"/>
<gene>
    <name evidence="2" type="ORF">LTR25_008749</name>
</gene>
<evidence type="ECO:0000313" key="3">
    <source>
        <dbReference type="Proteomes" id="UP001345827"/>
    </source>
</evidence>
<accession>A0AAV9PWD8</accession>
<dbReference type="AlphaFoldDB" id="A0AAV9PWD8"/>
<name>A0AAV9PWD8_9PEZI</name>
<organism evidence="2 3">
    <name type="scientific">Vermiconidia calcicola</name>
    <dbReference type="NCBI Taxonomy" id="1690605"/>
    <lineage>
        <taxon>Eukaryota</taxon>
        <taxon>Fungi</taxon>
        <taxon>Dikarya</taxon>
        <taxon>Ascomycota</taxon>
        <taxon>Pezizomycotina</taxon>
        <taxon>Dothideomycetes</taxon>
        <taxon>Dothideomycetidae</taxon>
        <taxon>Mycosphaerellales</taxon>
        <taxon>Extremaceae</taxon>
        <taxon>Vermiconidia</taxon>
    </lineage>
</organism>
<comment type="caution">
    <text evidence="2">The sequence shown here is derived from an EMBL/GenBank/DDBJ whole genome shotgun (WGS) entry which is preliminary data.</text>
</comment>
<evidence type="ECO:0008006" key="4">
    <source>
        <dbReference type="Google" id="ProtNLM"/>
    </source>
</evidence>
<reference evidence="2 3" key="1">
    <citation type="submission" date="2023-06" db="EMBL/GenBank/DDBJ databases">
        <title>Black Yeasts Isolated from many extreme environments.</title>
        <authorList>
            <person name="Coleine C."/>
            <person name="Stajich J.E."/>
            <person name="Selbmann L."/>
        </authorList>
    </citation>
    <scope>NUCLEOTIDE SEQUENCE [LARGE SCALE GENOMIC DNA]</scope>
    <source>
        <strain evidence="2 3">CCFEE 5887</strain>
    </source>
</reference>